<name>A0A1G7YGU3_9SPHI</name>
<organism evidence="1 2">
    <name type="scientific">Pedobacter terrae</name>
    <dbReference type="NCBI Taxonomy" id="405671"/>
    <lineage>
        <taxon>Bacteria</taxon>
        <taxon>Pseudomonadati</taxon>
        <taxon>Bacteroidota</taxon>
        <taxon>Sphingobacteriia</taxon>
        <taxon>Sphingobacteriales</taxon>
        <taxon>Sphingobacteriaceae</taxon>
        <taxon>Pedobacter</taxon>
    </lineage>
</organism>
<dbReference type="Proteomes" id="UP000199643">
    <property type="component" value="Unassembled WGS sequence"/>
</dbReference>
<accession>A0A1G7YGU3</accession>
<protein>
    <submittedName>
        <fullName evidence="1">Uncharacterized protein</fullName>
    </submittedName>
</protein>
<keyword evidence="2" id="KW-1185">Reference proteome</keyword>
<dbReference type="STRING" id="405671.SAMN05421827_113111"/>
<dbReference type="AlphaFoldDB" id="A0A1G7YGU3"/>
<reference evidence="2" key="1">
    <citation type="submission" date="2016-10" db="EMBL/GenBank/DDBJ databases">
        <authorList>
            <person name="Varghese N."/>
            <person name="Submissions S."/>
        </authorList>
    </citation>
    <scope>NUCLEOTIDE SEQUENCE [LARGE SCALE GENOMIC DNA]</scope>
    <source>
        <strain evidence="2">DSM 17933</strain>
    </source>
</reference>
<sequence length="47" mass="5362">MEKGSSESSRNFCEEFLTSNLLKKVKSPSLLGLLLFDSIFVKIKLRQ</sequence>
<evidence type="ECO:0000313" key="2">
    <source>
        <dbReference type="Proteomes" id="UP000199643"/>
    </source>
</evidence>
<proteinExistence type="predicted"/>
<evidence type="ECO:0000313" key="1">
    <source>
        <dbReference type="EMBL" id="SDG95090.1"/>
    </source>
</evidence>
<gene>
    <name evidence="1" type="ORF">SAMN05421827_113111</name>
</gene>
<dbReference type="EMBL" id="FNCH01000013">
    <property type="protein sequence ID" value="SDG95090.1"/>
    <property type="molecule type" value="Genomic_DNA"/>
</dbReference>